<comment type="caution">
    <text evidence="1">The sequence shown here is derived from an EMBL/GenBank/DDBJ whole genome shotgun (WGS) entry which is preliminary data.</text>
</comment>
<sequence length="42" mass="4661">MAKRRCSMHSPVRVTPSAWVGCTKCWVLSIASLAVNLSTKFH</sequence>
<dbReference type="AlphaFoldDB" id="A0A5B7FBI8"/>
<dbReference type="EMBL" id="VSRR010005450">
    <property type="protein sequence ID" value="MPC42473.1"/>
    <property type="molecule type" value="Genomic_DNA"/>
</dbReference>
<accession>A0A5B7FBI8</accession>
<name>A0A5B7FBI8_PORTR</name>
<reference evidence="1 2" key="1">
    <citation type="submission" date="2019-05" db="EMBL/GenBank/DDBJ databases">
        <title>Another draft genome of Portunus trituberculatus and its Hox gene families provides insights of decapod evolution.</title>
        <authorList>
            <person name="Jeong J.-H."/>
            <person name="Song I."/>
            <person name="Kim S."/>
            <person name="Choi T."/>
            <person name="Kim D."/>
            <person name="Ryu S."/>
            <person name="Kim W."/>
        </authorList>
    </citation>
    <scope>NUCLEOTIDE SEQUENCE [LARGE SCALE GENOMIC DNA]</scope>
    <source>
        <tissue evidence="1">Muscle</tissue>
    </source>
</reference>
<protein>
    <submittedName>
        <fullName evidence="1">Uncharacterized protein</fullName>
    </submittedName>
</protein>
<proteinExistence type="predicted"/>
<dbReference type="Proteomes" id="UP000324222">
    <property type="component" value="Unassembled WGS sequence"/>
</dbReference>
<evidence type="ECO:0000313" key="1">
    <source>
        <dbReference type="EMBL" id="MPC42473.1"/>
    </source>
</evidence>
<gene>
    <name evidence="1" type="ORF">E2C01_036094</name>
</gene>
<organism evidence="1 2">
    <name type="scientific">Portunus trituberculatus</name>
    <name type="common">Swimming crab</name>
    <name type="synonym">Neptunus trituberculatus</name>
    <dbReference type="NCBI Taxonomy" id="210409"/>
    <lineage>
        <taxon>Eukaryota</taxon>
        <taxon>Metazoa</taxon>
        <taxon>Ecdysozoa</taxon>
        <taxon>Arthropoda</taxon>
        <taxon>Crustacea</taxon>
        <taxon>Multicrustacea</taxon>
        <taxon>Malacostraca</taxon>
        <taxon>Eumalacostraca</taxon>
        <taxon>Eucarida</taxon>
        <taxon>Decapoda</taxon>
        <taxon>Pleocyemata</taxon>
        <taxon>Brachyura</taxon>
        <taxon>Eubrachyura</taxon>
        <taxon>Portunoidea</taxon>
        <taxon>Portunidae</taxon>
        <taxon>Portuninae</taxon>
        <taxon>Portunus</taxon>
    </lineage>
</organism>
<evidence type="ECO:0000313" key="2">
    <source>
        <dbReference type="Proteomes" id="UP000324222"/>
    </source>
</evidence>
<keyword evidence="2" id="KW-1185">Reference proteome</keyword>